<dbReference type="PROSITE" id="PS50106">
    <property type="entry name" value="PDZ"/>
    <property type="match status" value="1"/>
</dbReference>
<dbReference type="InterPro" id="IPR011993">
    <property type="entry name" value="PH-like_dom_sf"/>
</dbReference>
<dbReference type="Gene3D" id="2.30.42.10">
    <property type="match status" value="1"/>
</dbReference>
<feature type="compositionally biased region" description="Polar residues" evidence="1">
    <location>
        <begin position="693"/>
        <end position="710"/>
    </location>
</feature>
<feature type="compositionally biased region" description="Polar residues" evidence="1">
    <location>
        <begin position="470"/>
        <end position="483"/>
    </location>
</feature>
<feature type="region of interest" description="Disordered" evidence="1">
    <location>
        <begin position="692"/>
        <end position="717"/>
    </location>
</feature>
<feature type="region of interest" description="Disordered" evidence="1">
    <location>
        <begin position="151"/>
        <end position="176"/>
    </location>
</feature>
<dbReference type="PANTHER" id="PTHR12752">
    <property type="entry name" value="PHOSPHOINOSITOL 3-PHOSPHATE-BINDING PROTEIN"/>
    <property type="match status" value="1"/>
</dbReference>
<dbReference type="PROSITE" id="PS50003">
    <property type="entry name" value="PH_DOMAIN"/>
    <property type="match status" value="1"/>
</dbReference>
<evidence type="ECO:0000259" key="3">
    <source>
        <dbReference type="PROSITE" id="PS50106"/>
    </source>
</evidence>
<feature type="domain" description="PDZ" evidence="3">
    <location>
        <begin position="770"/>
        <end position="845"/>
    </location>
</feature>
<feature type="non-terminal residue" evidence="4">
    <location>
        <position position="1"/>
    </location>
</feature>
<protein>
    <recommendedName>
        <fullName evidence="6">PDZ and pleckstrin homology domains 1</fullName>
    </recommendedName>
</protein>
<dbReference type="Gene3D" id="2.30.29.30">
    <property type="entry name" value="Pleckstrin-homology domain (PH domain)/Phosphotyrosine-binding domain (PTB)"/>
    <property type="match status" value="2"/>
</dbReference>
<feature type="compositionally biased region" description="Polar residues" evidence="1">
    <location>
        <begin position="560"/>
        <end position="578"/>
    </location>
</feature>
<dbReference type="OrthoDB" id="2157866at2759"/>
<feature type="region of interest" description="Disordered" evidence="1">
    <location>
        <begin position="470"/>
        <end position="656"/>
    </location>
</feature>
<dbReference type="PANTHER" id="PTHR12752:SF2">
    <property type="entry name" value="PDZ AND PLECKSTRIN HOMOLOGY DOMAINS 1"/>
    <property type="match status" value="1"/>
</dbReference>
<comment type="caution">
    <text evidence="4">The sequence shown here is derived from an EMBL/GenBank/DDBJ whole genome shotgun (WGS) entry which is preliminary data.</text>
</comment>
<dbReference type="AlphaFoldDB" id="A0A8T2PQZ9"/>
<dbReference type="InterPro" id="IPR001478">
    <property type="entry name" value="PDZ"/>
</dbReference>
<evidence type="ECO:0008006" key="6">
    <source>
        <dbReference type="Google" id="ProtNLM"/>
    </source>
</evidence>
<dbReference type="CDD" id="cd00136">
    <property type="entry name" value="PDZ_canonical"/>
    <property type="match status" value="1"/>
</dbReference>
<organism evidence="4 5">
    <name type="scientific">Albula glossodonta</name>
    <name type="common">roundjaw bonefish</name>
    <dbReference type="NCBI Taxonomy" id="121402"/>
    <lineage>
        <taxon>Eukaryota</taxon>
        <taxon>Metazoa</taxon>
        <taxon>Chordata</taxon>
        <taxon>Craniata</taxon>
        <taxon>Vertebrata</taxon>
        <taxon>Euteleostomi</taxon>
        <taxon>Actinopterygii</taxon>
        <taxon>Neopterygii</taxon>
        <taxon>Teleostei</taxon>
        <taxon>Albuliformes</taxon>
        <taxon>Albulidae</taxon>
        <taxon>Albula</taxon>
    </lineage>
</organism>
<feature type="compositionally biased region" description="Polar residues" evidence="1">
    <location>
        <begin position="620"/>
        <end position="641"/>
    </location>
</feature>
<feature type="compositionally biased region" description="Basic and acidic residues" evidence="1">
    <location>
        <begin position="608"/>
        <end position="619"/>
    </location>
</feature>
<dbReference type="SMART" id="SM00233">
    <property type="entry name" value="PH"/>
    <property type="match status" value="2"/>
</dbReference>
<name>A0A8T2PQZ9_9TELE</name>
<feature type="compositionally biased region" description="Acidic residues" evidence="1">
    <location>
        <begin position="540"/>
        <end position="554"/>
    </location>
</feature>
<evidence type="ECO:0000313" key="4">
    <source>
        <dbReference type="EMBL" id="KAG9353790.1"/>
    </source>
</evidence>
<feature type="compositionally biased region" description="Polar residues" evidence="1">
    <location>
        <begin position="592"/>
        <end position="605"/>
    </location>
</feature>
<feature type="domain" description="PH" evidence="2">
    <location>
        <begin position="857"/>
        <end position="1059"/>
    </location>
</feature>
<evidence type="ECO:0000313" key="5">
    <source>
        <dbReference type="Proteomes" id="UP000824540"/>
    </source>
</evidence>
<evidence type="ECO:0000259" key="2">
    <source>
        <dbReference type="PROSITE" id="PS50003"/>
    </source>
</evidence>
<evidence type="ECO:0000256" key="1">
    <source>
        <dbReference type="SAM" id="MobiDB-lite"/>
    </source>
</evidence>
<keyword evidence="5" id="KW-1185">Reference proteome</keyword>
<dbReference type="InterPro" id="IPR036034">
    <property type="entry name" value="PDZ_sf"/>
</dbReference>
<dbReference type="Proteomes" id="UP000824540">
    <property type="component" value="Unassembled WGS sequence"/>
</dbReference>
<feature type="compositionally biased region" description="Basic and acidic residues" evidence="1">
    <location>
        <begin position="642"/>
        <end position="656"/>
    </location>
</feature>
<dbReference type="InterPro" id="IPR001849">
    <property type="entry name" value="PH_domain"/>
</dbReference>
<proteinExistence type="predicted"/>
<dbReference type="SMART" id="SM00228">
    <property type="entry name" value="PDZ"/>
    <property type="match status" value="1"/>
</dbReference>
<gene>
    <name evidence="4" type="ORF">JZ751_011914</name>
</gene>
<dbReference type="SUPFAM" id="SSF50156">
    <property type="entry name" value="PDZ domain-like"/>
    <property type="match status" value="1"/>
</dbReference>
<dbReference type="SUPFAM" id="SSF50729">
    <property type="entry name" value="PH domain-like"/>
    <property type="match status" value="2"/>
</dbReference>
<sequence length="1167" mass="129604">MSKKRRRNSRRRKSSSCTKLNHNETTMCENYKQCESKNYKFSISEINTDFNKVGKEDGVCCKSCCENRLYGHCACSHNDYVLTEGYSSLSTLSDTCLETMEQSLPNTASTEVFSDIPPPQGFADREYDLLDELSEDIASCQISSSDKFEHQEGGAASGLAQSEDMGNNPDSGCPYSPESSVNRAAFLECLSASDTYDSLFLVPRMPVSRSSYTKEFINNHDGTRRLRNNSIAILETKPRTPCGFEKQAKRRQTFPGPTDYPSKMPEGMPNFRESFSSGTLSSFFLQSLPLQAERVGRFYMDDERSFPFSAESRKSSESSTSNKASSGNFTGYRTYLSNISAYGNNRNPFYPSGAGESQEEVSVAGQHAQRRKVSNEVPVAVPEISPVVNSCMNTPDHGSFGNGHLEHSEVAESGFDEEMVEAEELNREFYADELTQRNLFIHVTPPSPSNSEELIIENSGCQLANLGENSTIHKPHVQETTAGAETPPKRRRGSVMTIIIGGSEQRSIQNDAKPLEAPEGSQRNVCSGISEAPSVSPVQDIDEVEADANSDAFEEEKTSPQRTIATESSASSQIFTQDNEMREASGKPAESQGGTENGPLSQQNGCHGMDDKVMTEDRVSATNGSQDSGTTDTKPKLQQTDSIERRSIPRSPTELKIEAKEHLRPPADPILKDQEDVPDHWAKRRKLFKESKQWSSAGGSSLTSNITEESVNSEDGRSVDISVRDIEDRGFYTETFHSASWIYRGDDIHPSDSPRCLSNRPRPVTIRERTVRISKGIGEYPWGFRIQFSKPIVVTEVDTNGAAEEAGLLVGDSVLAVNGTDVTSVPHSEAADLARQGPDILTLTIGSDISRCPNTPRPACRGYLHKRTQSGLLKGWRKRWFVLKHDCCLYYYRHKRDEGKHRALSSMKLEGAEVGSDTSLGKPFVFKWLEAMERAIHPITQNHVWIDVTRHNSNLPPLAIKNPECLGLLHQMDKSKDVWVQHYCILKDGCLYFYAGIRSTHAMGGIFLHGYTVREQPYGSRRSTIELKPPSEEFKTFHLCAENATENKRWILALKASISKWLLLHQAIEDYMNRPSEETRITADELFRDECMRARNSKQTSHRTVLGGPLPQVLFLVNMRSPLSEAERQGAVKGPTGLPCGGPEVAVTRAGHAPPSAPVHCGDVIRL</sequence>
<dbReference type="EMBL" id="JAFBMS010000003">
    <property type="protein sequence ID" value="KAG9353790.1"/>
    <property type="molecule type" value="Genomic_DNA"/>
</dbReference>
<reference evidence="4" key="1">
    <citation type="thesis" date="2021" institute="BYU ScholarsArchive" country="Provo, UT, USA">
        <title>Applications of and Algorithms for Genome Assembly and Genomic Analyses with an Emphasis on Marine Teleosts.</title>
        <authorList>
            <person name="Pickett B.D."/>
        </authorList>
    </citation>
    <scope>NUCLEOTIDE SEQUENCE</scope>
    <source>
        <strain evidence="4">HI-2016</strain>
    </source>
</reference>
<accession>A0A8T2PQZ9</accession>
<dbReference type="Pfam" id="PF00595">
    <property type="entry name" value="PDZ"/>
    <property type="match status" value="1"/>
</dbReference>
<dbReference type="Pfam" id="PF00169">
    <property type="entry name" value="PH"/>
    <property type="match status" value="2"/>
</dbReference>